<protein>
    <submittedName>
        <fullName evidence="2">Uncharacterized protein</fullName>
    </submittedName>
</protein>
<dbReference type="AlphaFoldDB" id="A0AA38K7J1"/>
<proteinExistence type="predicted"/>
<sequence>MSSSPEVQDMTSNIPLPVCFIEKGKYILMGTSKGYAAILHTKHGRKLMSLDHGNADRTWVTALAYVQTPKKLQLIATGDGNCGADTKIKVWVEDTEAMGAMSLLKGWSLPLTNLLHFLMRVSYHVFAVTGLAAIIVLLLPDMHVDIQQSLATLFGSGSGPHQHPLPTYFEHASASSKLASVSNALPHIYTLPPPLSSPDRTTLATTITISAQTRVPPTTDSVSSATQSSDKQRVWDRIFDL</sequence>
<dbReference type="Proteomes" id="UP001163798">
    <property type="component" value="Unassembled WGS sequence"/>
</dbReference>
<evidence type="ECO:0000256" key="1">
    <source>
        <dbReference type="SAM" id="Phobius"/>
    </source>
</evidence>
<evidence type="ECO:0000313" key="2">
    <source>
        <dbReference type="EMBL" id="KAJ3780024.1"/>
    </source>
</evidence>
<gene>
    <name evidence="2" type="ORF">GGU10DRAFT_381324</name>
</gene>
<comment type="caution">
    <text evidence="2">The sequence shown here is derived from an EMBL/GenBank/DDBJ whole genome shotgun (WGS) entry which is preliminary data.</text>
</comment>
<feature type="transmembrane region" description="Helical" evidence="1">
    <location>
        <begin position="121"/>
        <end position="139"/>
    </location>
</feature>
<evidence type="ECO:0000313" key="3">
    <source>
        <dbReference type="Proteomes" id="UP001163798"/>
    </source>
</evidence>
<reference evidence="2" key="1">
    <citation type="submission" date="2022-08" db="EMBL/GenBank/DDBJ databases">
        <authorList>
            <consortium name="DOE Joint Genome Institute"/>
            <person name="Min B."/>
            <person name="Riley R."/>
            <person name="Sierra-Patev S."/>
            <person name="Naranjo-Ortiz M."/>
            <person name="Looney B."/>
            <person name="Konkel Z."/>
            <person name="Slot J.C."/>
            <person name="Sakamoto Y."/>
            <person name="Steenwyk J.L."/>
            <person name="Rokas A."/>
            <person name="Carro J."/>
            <person name="Camarero S."/>
            <person name="Ferreira P."/>
            <person name="Molpeceres G."/>
            <person name="Ruiz-Duenas F.J."/>
            <person name="Serrano A."/>
            <person name="Henrissat B."/>
            <person name="Drula E."/>
            <person name="Hughes K.W."/>
            <person name="Mata J.L."/>
            <person name="Ishikawa N.K."/>
            <person name="Vargas-Isla R."/>
            <person name="Ushijima S."/>
            <person name="Smith C.A."/>
            <person name="Ahrendt S."/>
            <person name="Andreopoulos W."/>
            <person name="He G."/>
            <person name="Labutti K."/>
            <person name="Lipzen A."/>
            <person name="Ng V."/>
            <person name="Sandor L."/>
            <person name="Barry K."/>
            <person name="Martinez A.T."/>
            <person name="Xiao Y."/>
            <person name="Gibbons J.G."/>
            <person name="Terashima K."/>
            <person name="Hibbett D.S."/>
            <person name="Grigoriev I.V."/>
        </authorList>
    </citation>
    <scope>NUCLEOTIDE SEQUENCE</scope>
    <source>
        <strain evidence="2">TFB10291</strain>
    </source>
</reference>
<keyword evidence="1" id="KW-1133">Transmembrane helix</keyword>
<keyword evidence="1" id="KW-0812">Transmembrane</keyword>
<name>A0AA38K7J1_9AGAR</name>
<accession>A0AA38K7J1</accession>
<keyword evidence="1" id="KW-0472">Membrane</keyword>
<dbReference type="EMBL" id="MU793975">
    <property type="protein sequence ID" value="KAJ3780024.1"/>
    <property type="molecule type" value="Genomic_DNA"/>
</dbReference>
<organism evidence="2 3">
    <name type="scientific">Lentinula aff. detonsa</name>
    <dbReference type="NCBI Taxonomy" id="2804958"/>
    <lineage>
        <taxon>Eukaryota</taxon>
        <taxon>Fungi</taxon>
        <taxon>Dikarya</taxon>
        <taxon>Basidiomycota</taxon>
        <taxon>Agaricomycotina</taxon>
        <taxon>Agaricomycetes</taxon>
        <taxon>Agaricomycetidae</taxon>
        <taxon>Agaricales</taxon>
        <taxon>Marasmiineae</taxon>
        <taxon>Omphalotaceae</taxon>
        <taxon>Lentinula</taxon>
    </lineage>
</organism>
<keyword evidence="3" id="KW-1185">Reference proteome</keyword>